<feature type="transmembrane region" description="Helical" evidence="2">
    <location>
        <begin position="184"/>
        <end position="209"/>
    </location>
</feature>
<sequence>MSGLSSMMPSAVDFYSPNLGKDWNVFKQQLNFYLAGKELISSEDEVKRATWLTCSLKNIPVFYRTPVPMIPLLVVPILSVIIFGGSKADPQARLAELPLGKLLNVKQALANDIARLLGGTNVEDEDDGKVEVEEDESTMDGSPLPLKGDWFQKKKTRTKPTKVPDRRGDWDYDKGEKKGDLSKVFQTTVTVLAFLAFGGYLLCTILMALRNNQGFFQLFGTTAPTAAPTARVPSAGRRRREAFPVLDTPVVHSLTESLHRLAEGYAKYHFREGGGRHEPSGR</sequence>
<dbReference type="EMBL" id="WIXP02000007">
    <property type="protein sequence ID" value="KAF6207618.1"/>
    <property type="molecule type" value="Genomic_DNA"/>
</dbReference>
<keyword evidence="2" id="KW-0812">Transmembrane</keyword>
<name>A0A8S9XH76_APOLU</name>
<reference evidence="3" key="1">
    <citation type="journal article" date="2021" name="Mol. Ecol. Resour.">
        <title>Apolygus lucorum genome provides insights into omnivorousness and mesophyll feeding.</title>
        <authorList>
            <person name="Liu Y."/>
            <person name="Liu H."/>
            <person name="Wang H."/>
            <person name="Huang T."/>
            <person name="Liu B."/>
            <person name="Yang B."/>
            <person name="Yin L."/>
            <person name="Li B."/>
            <person name="Zhang Y."/>
            <person name="Zhang S."/>
            <person name="Jiang F."/>
            <person name="Zhang X."/>
            <person name="Ren Y."/>
            <person name="Wang B."/>
            <person name="Wang S."/>
            <person name="Lu Y."/>
            <person name="Wu K."/>
            <person name="Fan W."/>
            <person name="Wang G."/>
        </authorList>
    </citation>
    <scope>NUCLEOTIDE SEQUENCE</scope>
    <source>
        <strain evidence="3">12Hb</strain>
    </source>
</reference>
<gene>
    <name evidence="3" type="ORF">GE061_016065</name>
</gene>
<organism evidence="3 4">
    <name type="scientific">Apolygus lucorum</name>
    <name type="common">Small green plant bug</name>
    <name type="synonym">Lygocoris lucorum</name>
    <dbReference type="NCBI Taxonomy" id="248454"/>
    <lineage>
        <taxon>Eukaryota</taxon>
        <taxon>Metazoa</taxon>
        <taxon>Ecdysozoa</taxon>
        <taxon>Arthropoda</taxon>
        <taxon>Hexapoda</taxon>
        <taxon>Insecta</taxon>
        <taxon>Pterygota</taxon>
        <taxon>Neoptera</taxon>
        <taxon>Paraneoptera</taxon>
        <taxon>Hemiptera</taxon>
        <taxon>Heteroptera</taxon>
        <taxon>Panheteroptera</taxon>
        <taxon>Cimicomorpha</taxon>
        <taxon>Miridae</taxon>
        <taxon>Mirini</taxon>
        <taxon>Apolygus</taxon>
    </lineage>
</organism>
<evidence type="ECO:0000313" key="4">
    <source>
        <dbReference type="Proteomes" id="UP000466442"/>
    </source>
</evidence>
<dbReference type="AlphaFoldDB" id="A0A8S9XH76"/>
<feature type="region of interest" description="Disordered" evidence="1">
    <location>
        <begin position="124"/>
        <end position="171"/>
    </location>
</feature>
<evidence type="ECO:0000256" key="2">
    <source>
        <dbReference type="SAM" id="Phobius"/>
    </source>
</evidence>
<evidence type="ECO:0000256" key="1">
    <source>
        <dbReference type="SAM" id="MobiDB-lite"/>
    </source>
</evidence>
<keyword evidence="4" id="KW-1185">Reference proteome</keyword>
<dbReference type="OrthoDB" id="7676846at2759"/>
<feature type="transmembrane region" description="Helical" evidence="2">
    <location>
        <begin position="67"/>
        <end position="85"/>
    </location>
</feature>
<protein>
    <submittedName>
        <fullName evidence="3">Uncharacterized protein</fullName>
    </submittedName>
</protein>
<proteinExistence type="predicted"/>
<feature type="compositionally biased region" description="Basic and acidic residues" evidence="1">
    <location>
        <begin position="162"/>
        <end position="171"/>
    </location>
</feature>
<keyword evidence="2" id="KW-1133">Transmembrane helix</keyword>
<accession>A0A8S9XH76</accession>
<feature type="compositionally biased region" description="Acidic residues" evidence="1">
    <location>
        <begin position="124"/>
        <end position="138"/>
    </location>
</feature>
<evidence type="ECO:0000313" key="3">
    <source>
        <dbReference type="EMBL" id="KAF6207618.1"/>
    </source>
</evidence>
<comment type="caution">
    <text evidence="3">The sequence shown here is derived from an EMBL/GenBank/DDBJ whole genome shotgun (WGS) entry which is preliminary data.</text>
</comment>
<keyword evidence="2" id="KW-0472">Membrane</keyword>
<dbReference type="Proteomes" id="UP000466442">
    <property type="component" value="Unassembled WGS sequence"/>
</dbReference>